<protein>
    <submittedName>
        <fullName evidence="4">Helix-turn-helix transcriptional regulator</fullName>
    </submittedName>
</protein>
<dbReference type="Gene3D" id="1.10.260.40">
    <property type="entry name" value="lambda repressor-like DNA-binding domains"/>
    <property type="match status" value="1"/>
</dbReference>
<name>A0A923NHD4_WEICO</name>
<accession>A0A923NHD4</accession>
<dbReference type="GO" id="GO:0003677">
    <property type="term" value="F:DNA binding"/>
    <property type="evidence" value="ECO:0007669"/>
    <property type="project" value="UniProtKB-KW"/>
</dbReference>
<dbReference type="AlphaFoldDB" id="A0A923NHD4"/>
<evidence type="ECO:0000259" key="3">
    <source>
        <dbReference type="PROSITE" id="PS50943"/>
    </source>
</evidence>
<keyword evidence="1" id="KW-0238">DNA-binding</keyword>
<gene>
    <name evidence="4" type="ORF">H7R52_08895</name>
</gene>
<feature type="domain" description="HTH cro/C1-type" evidence="3">
    <location>
        <begin position="7"/>
        <end position="61"/>
    </location>
</feature>
<dbReference type="InterPro" id="IPR010982">
    <property type="entry name" value="Lambda_DNA-bd_dom_sf"/>
</dbReference>
<evidence type="ECO:0000313" key="4">
    <source>
        <dbReference type="EMBL" id="MBC6498793.1"/>
    </source>
</evidence>
<dbReference type="PROSITE" id="PS50943">
    <property type="entry name" value="HTH_CROC1"/>
    <property type="match status" value="1"/>
</dbReference>
<organism evidence="4 5">
    <name type="scientific">Weissella confusa</name>
    <name type="common">Lactobacillus confusus</name>
    <dbReference type="NCBI Taxonomy" id="1583"/>
    <lineage>
        <taxon>Bacteria</taxon>
        <taxon>Bacillati</taxon>
        <taxon>Bacillota</taxon>
        <taxon>Bacilli</taxon>
        <taxon>Lactobacillales</taxon>
        <taxon>Lactobacillaceae</taxon>
        <taxon>Weissella</taxon>
    </lineage>
</organism>
<dbReference type="Pfam" id="PF01381">
    <property type="entry name" value="HTH_3"/>
    <property type="match status" value="1"/>
</dbReference>
<dbReference type="PANTHER" id="PTHR46558">
    <property type="entry name" value="TRACRIPTIONAL REGULATORY PROTEIN-RELATED-RELATED"/>
    <property type="match status" value="1"/>
</dbReference>
<evidence type="ECO:0000313" key="5">
    <source>
        <dbReference type="Proteomes" id="UP000650485"/>
    </source>
</evidence>
<proteinExistence type="predicted"/>
<dbReference type="CDD" id="cd00093">
    <property type="entry name" value="HTH_XRE"/>
    <property type="match status" value="1"/>
</dbReference>
<sequence length="235" mass="25853">MELKDRLSQLRKTKGVSLAALGTAVGINRITISRYEKGERKPKYEQLEKLAAYFGVSVPYLMGIDDNEEQQLTVWSEVTGIDKNKIKDALDALPIRTDNLETDIKTVVATLSGLPSGTGNQSGVAALRVLLTDAREKLDGYFKAPNKSAGTTGLKIKHAADDERFLDNADIPLYRFIETALTEIPRIAMLLSDNGEQSQLLINEATQRLTNAITDAQQSRSNDIKKDATQTDDAK</sequence>
<evidence type="ECO:0000256" key="1">
    <source>
        <dbReference type="ARBA" id="ARBA00023125"/>
    </source>
</evidence>
<feature type="compositionally biased region" description="Basic and acidic residues" evidence="2">
    <location>
        <begin position="222"/>
        <end position="235"/>
    </location>
</feature>
<comment type="caution">
    <text evidence="4">The sequence shown here is derived from an EMBL/GenBank/DDBJ whole genome shotgun (WGS) entry which is preliminary data.</text>
</comment>
<dbReference type="SUPFAM" id="SSF47413">
    <property type="entry name" value="lambda repressor-like DNA-binding domains"/>
    <property type="match status" value="1"/>
</dbReference>
<dbReference type="SMART" id="SM00530">
    <property type="entry name" value="HTH_XRE"/>
    <property type="match status" value="1"/>
</dbReference>
<dbReference type="PANTHER" id="PTHR46558:SF11">
    <property type="entry name" value="HTH-TYPE TRANSCRIPTIONAL REGULATOR XRE"/>
    <property type="match status" value="1"/>
</dbReference>
<dbReference type="InterPro" id="IPR001387">
    <property type="entry name" value="Cro/C1-type_HTH"/>
</dbReference>
<feature type="region of interest" description="Disordered" evidence="2">
    <location>
        <begin position="214"/>
        <end position="235"/>
    </location>
</feature>
<dbReference type="EMBL" id="JACSZT010000007">
    <property type="protein sequence ID" value="MBC6498793.1"/>
    <property type="molecule type" value="Genomic_DNA"/>
</dbReference>
<reference evidence="4" key="1">
    <citation type="submission" date="2020-08" db="EMBL/GenBank/DDBJ databases">
        <title>Complete genome sequence of Weissella confusa strain FS54 provides insights into metabolic potential.</title>
        <authorList>
            <person name="Fhoula I."/>
            <person name="Najjari A."/>
            <person name="Lekired A."/>
            <person name="Bessrour-Aouam N."/>
            <person name="Jaballah S."/>
            <person name="Klibi N."/>
            <person name="Ouzari H.-I."/>
        </authorList>
    </citation>
    <scope>NUCLEOTIDE SEQUENCE</scope>
    <source>
        <strain evidence="4">FS54</strain>
    </source>
</reference>
<dbReference type="RefSeq" id="WP_135473941.1">
    <property type="nucleotide sequence ID" value="NZ_CP110106.1"/>
</dbReference>
<evidence type="ECO:0000256" key="2">
    <source>
        <dbReference type="SAM" id="MobiDB-lite"/>
    </source>
</evidence>
<dbReference type="Proteomes" id="UP000650485">
    <property type="component" value="Unassembled WGS sequence"/>
</dbReference>